<sequence length="216" mass="25651">MKEKLFIMLLCFFFFNIHAEIKDTSIKSKLIFDSKNYIGDELISKKEFAKKIDLSCNVAHPYGGIDKEINEERKKCIFSKVTFDYENIVDNMKLNEKIYLTPINGINLFLKKTKEPNYPKNLLDDEVKIYTEMNDKVIDQLIIYSNEYDMESYYAKSQYYFIDNYIYVLSSNILEEGQTLNFWGKYSIENNGKFKLQESIKCHYLFKDGKEMNVCK</sequence>
<name>A0A0A7S1R8_FRIPE</name>
<accession>A0A0A7S1R8</accession>
<dbReference type="RefSeq" id="WP_039105214.1">
    <property type="nucleotide sequence ID" value="NZ_CP009056.1"/>
</dbReference>
<organism evidence="1 2">
    <name type="scientific">Frischella perrara</name>
    <dbReference type="NCBI Taxonomy" id="1267021"/>
    <lineage>
        <taxon>Bacteria</taxon>
        <taxon>Pseudomonadati</taxon>
        <taxon>Pseudomonadota</taxon>
        <taxon>Gammaproteobacteria</taxon>
        <taxon>Orbales</taxon>
        <taxon>Orbaceae</taxon>
        <taxon>Frischella</taxon>
    </lineage>
</organism>
<dbReference type="OrthoDB" id="7065421at2"/>
<dbReference type="STRING" id="1267021.FPB0191_01623"/>
<keyword evidence="2" id="KW-1185">Reference proteome</keyword>
<evidence type="ECO:0000313" key="1">
    <source>
        <dbReference type="EMBL" id="AJA45439.1"/>
    </source>
</evidence>
<evidence type="ECO:0000313" key="2">
    <source>
        <dbReference type="Proteomes" id="UP000030901"/>
    </source>
</evidence>
<proteinExistence type="predicted"/>
<gene>
    <name evidence="1" type="ORF">FPB0191_01623</name>
</gene>
<dbReference type="HOGENOM" id="CLU_1276120_0_0_6"/>
<dbReference type="KEGG" id="fpp:FPB0191_01623"/>
<reference evidence="1 2" key="1">
    <citation type="journal article" date="2014" name="Appl. Environ. Microbiol.">
        <title>Gut symbionts from distinct hosts exhibit genotoxic activity via divergent colibactin biosynthetic pathways.</title>
        <authorList>
            <person name="Engel P."/>
            <person name="Vizcaino M.I."/>
            <person name="Crawford J.M."/>
        </authorList>
    </citation>
    <scope>NUCLEOTIDE SEQUENCE [LARGE SCALE GENOMIC DNA]</scope>
    <source>
        <strain evidence="1 2">PEB0191</strain>
    </source>
</reference>
<dbReference type="Proteomes" id="UP000030901">
    <property type="component" value="Chromosome"/>
</dbReference>
<dbReference type="AlphaFoldDB" id="A0A0A7S1R8"/>
<dbReference type="EMBL" id="CP009056">
    <property type="protein sequence ID" value="AJA45439.1"/>
    <property type="molecule type" value="Genomic_DNA"/>
</dbReference>
<protein>
    <submittedName>
        <fullName evidence="1">Uncharacterized protein</fullName>
    </submittedName>
</protein>